<dbReference type="PANTHER" id="PTHR45526:SF1">
    <property type="entry name" value="TRANSCRIPTIONAL REGULATORY PROTEIN DCUR-RELATED"/>
    <property type="match status" value="1"/>
</dbReference>
<organism evidence="13 14">
    <name type="scientific">Raineyella antarctica</name>
    <dbReference type="NCBI Taxonomy" id="1577474"/>
    <lineage>
        <taxon>Bacteria</taxon>
        <taxon>Bacillati</taxon>
        <taxon>Actinomycetota</taxon>
        <taxon>Actinomycetes</taxon>
        <taxon>Propionibacteriales</taxon>
        <taxon>Propionibacteriaceae</taxon>
        <taxon>Raineyella</taxon>
    </lineage>
</organism>
<dbReference type="PROSITE" id="PS50110">
    <property type="entry name" value="RESPONSE_REGULATORY"/>
    <property type="match status" value="1"/>
</dbReference>
<evidence type="ECO:0000256" key="6">
    <source>
        <dbReference type="ARBA" id="ARBA00023125"/>
    </source>
</evidence>
<dbReference type="InterPro" id="IPR051271">
    <property type="entry name" value="2C-system_Tx_regulators"/>
</dbReference>
<name>A0A1G6H2T0_9ACTN</name>
<dbReference type="InterPro" id="IPR001789">
    <property type="entry name" value="Sig_transdc_resp-reg_receiver"/>
</dbReference>
<keyword evidence="6 9" id="KW-0238">DNA-binding</keyword>
<dbReference type="GO" id="GO:0003700">
    <property type="term" value="F:DNA-binding transcription factor activity"/>
    <property type="evidence" value="ECO:0007669"/>
    <property type="project" value="InterPro"/>
</dbReference>
<proteinExistence type="predicted"/>
<protein>
    <recommendedName>
        <fullName evidence="9">Transcriptional regulatory protein</fullName>
    </recommendedName>
</protein>
<evidence type="ECO:0000256" key="1">
    <source>
        <dbReference type="ARBA" id="ARBA00004496"/>
    </source>
</evidence>
<keyword evidence="14" id="KW-1185">Reference proteome</keyword>
<dbReference type="SMART" id="SM00448">
    <property type="entry name" value="REC"/>
    <property type="match status" value="1"/>
</dbReference>
<evidence type="ECO:0000256" key="4">
    <source>
        <dbReference type="ARBA" id="ARBA00023012"/>
    </source>
</evidence>
<dbReference type="InterPro" id="IPR011006">
    <property type="entry name" value="CheY-like_superfamily"/>
</dbReference>
<dbReference type="AlphaFoldDB" id="A0A1G6H2T0"/>
<dbReference type="SUPFAM" id="SSF46785">
    <property type="entry name" value="Winged helix' DNA-binding domain"/>
    <property type="match status" value="1"/>
</dbReference>
<evidence type="ECO:0000256" key="2">
    <source>
        <dbReference type="ARBA" id="ARBA00022490"/>
    </source>
</evidence>
<evidence type="ECO:0000256" key="9">
    <source>
        <dbReference type="PIRNR" id="PIRNR006171"/>
    </source>
</evidence>
<dbReference type="PANTHER" id="PTHR45526">
    <property type="entry name" value="TRANSCRIPTIONAL REGULATORY PROTEIN DPIA"/>
    <property type="match status" value="1"/>
</dbReference>
<dbReference type="InterPro" id="IPR036390">
    <property type="entry name" value="WH_DNA-bd_sf"/>
</dbReference>
<keyword evidence="5 9" id="KW-0805">Transcription regulation</keyword>
<accession>A0A1G6H2T0</accession>
<gene>
    <name evidence="13" type="ORF">GA0111570_10697</name>
</gene>
<evidence type="ECO:0000256" key="11">
    <source>
        <dbReference type="SAM" id="MobiDB-lite"/>
    </source>
</evidence>
<feature type="region of interest" description="Disordered" evidence="11">
    <location>
        <begin position="222"/>
        <end position="258"/>
    </location>
</feature>
<dbReference type="Gene3D" id="3.40.50.2300">
    <property type="match status" value="1"/>
</dbReference>
<keyword evidence="4 9" id="KW-0902">Two-component regulatory system</keyword>
<evidence type="ECO:0000259" key="12">
    <source>
        <dbReference type="PROSITE" id="PS50110"/>
    </source>
</evidence>
<evidence type="ECO:0000256" key="7">
    <source>
        <dbReference type="ARBA" id="ARBA00023159"/>
    </source>
</evidence>
<dbReference type="Proteomes" id="UP000199086">
    <property type="component" value="Unassembled WGS sequence"/>
</dbReference>
<dbReference type="SUPFAM" id="SSF52172">
    <property type="entry name" value="CheY-like"/>
    <property type="match status" value="1"/>
</dbReference>
<keyword evidence="2 9" id="KW-0963">Cytoplasm</keyword>
<dbReference type="InterPro" id="IPR024187">
    <property type="entry name" value="Sig_transdc_resp-reg_cit/mal"/>
</dbReference>
<evidence type="ECO:0000256" key="5">
    <source>
        <dbReference type="ARBA" id="ARBA00023015"/>
    </source>
</evidence>
<dbReference type="Pfam" id="PF00072">
    <property type="entry name" value="Response_reg"/>
    <property type="match status" value="1"/>
</dbReference>
<comment type="subcellular location">
    <subcellularLocation>
        <location evidence="1 9">Cytoplasm</location>
    </subcellularLocation>
</comment>
<keyword evidence="8 9" id="KW-0804">Transcription</keyword>
<feature type="domain" description="Response regulatory" evidence="12">
    <location>
        <begin position="10"/>
        <end position="133"/>
    </location>
</feature>
<dbReference type="PIRSF" id="PIRSF006171">
    <property type="entry name" value="RR_citrat_malat"/>
    <property type="match status" value="1"/>
</dbReference>
<keyword evidence="7 9" id="KW-0010">Activator</keyword>
<dbReference type="GO" id="GO:0003677">
    <property type="term" value="F:DNA binding"/>
    <property type="evidence" value="ECO:0007669"/>
    <property type="project" value="UniProtKB-KW"/>
</dbReference>
<evidence type="ECO:0000256" key="8">
    <source>
        <dbReference type="ARBA" id="ARBA00023163"/>
    </source>
</evidence>
<reference evidence="13 14" key="1">
    <citation type="submission" date="2016-06" db="EMBL/GenBank/DDBJ databases">
        <authorList>
            <person name="Olsen C.W."/>
            <person name="Carey S."/>
            <person name="Hinshaw L."/>
            <person name="Karasin A.I."/>
        </authorList>
    </citation>
    <scope>NUCLEOTIDE SEQUENCE [LARGE SCALE GENOMIC DNA]</scope>
    <source>
        <strain evidence="13 14">LZ-22</strain>
    </source>
</reference>
<dbReference type="EMBL" id="FMYF01000006">
    <property type="protein sequence ID" value="SDB88572.1"/>
    <property type="molecule type" value="Genomic_DNA"/>
</dbReference>
<feature type="compositionally biased region" description="Pro residues" evidence="11">
    <location>
        <begin position="248"/>
        <end position="258"/>
    </location>
</feature>
<feature type="modified residue" description="4-aspartylphosphate" evidence="10">
    <location>
        <position position="68"/>
    </location>
</feature>
<dbReference type="STRING" id="1577474.GA0111570_10697"/>
<evidence type="ECO:0000256" key="10">
    <source>
        <dbReference type="PROSITE-ProRule" id="PRU00169"/>
    </source>
</evidence>
<dbReference type="GO" id="GO:0000156">
    <property type="term" value="F:phosphorelay response regulator activity"/>
    <property type="evidence" value="ECO:0007669"/>
    <property type="project" value="TreeGrafter"/>
</dbReference>
<evidence type="ECO:0000313" key="13">
    <source>
        <dbReference type="EMBL" id="SDB88572.1"/>
    </source>
</evidence>
<evidence type="ECO:0000256" key="3">
    <source>
        <dbReference type="ARBA" id="ARBA00022553"/>
    </source>
</evidence>
<sequence length="258" mass="27878">MTGSRMREHQVLIVEDEPVTAETYREYLARAGGFEVVHSSPTARDALAFLADRMRRHHGFGVDMVLLDMNLPDGHGLDVLGQLRAAGFTGGVLAMTADTELETIRRSIALGVVQYLVKPFGYQQFAERVRAFRELSLEVAGAGRIEGQRDVDRAFALVRSAAPADLPKGLTEGTLNAVVELLRTSDAARSAGEVGAAVGTSRVTARRYLEHLYRVGMVDRSARYGAPGRPENEYRWSGTRTSGTPTGIDPPGPATPGA</sequence>
<dbReference type="GO" id="GO:0005737">
    <property type="term" value="C:cytoplasm"/>
    <property type="evidence" value="ECO:0007669"/>
    <property type="project" value="UniProtKB-SubCell"/>
</dbReference>
<evidence type="ECO:0000313" key="14">
    <source>
        <dbReference type="Proteomes" id="UP000199086"/>
    </source>
</evidence>
<keyword evidence="3 10" id="KW-0597">Phosphoprotein</keyword>